<dbReference type="Proteomes" id="UP001172457">
    <property type="component" value="Chromosome 1"/>
</dbReference>
<feature type="region of interest" description="Disordered" evidence="1">
    <location>
        <begin position="202"/>
        <end position="245"/>
    </location>
</feature>
<comment type="caution">
    <text evidence="2">The sequence shown here is derived from an EMBL/GenBank/DDBJ whole genome shotgun (WGS) entry which is preliminary data.</text>
</comment>
<gene>
    <name evidence="2" type="ORF">OSB04_001224</name>
</gene>
<evidence type="ECO:0000256" key="1">
    <source>
        <dbReference type="SAM" id="MobiDB-lite"/>
    </source>
</evidence>
<evidence type="ECO:0000313" key="2">
    <source>
        <dbReference type="EMBL" id="KAJ9565258.1"/>
    </source>
</evidence>
<accession>A0AA38TQL4</accession>
<reference evidence="2" key="1">
    <citation type="submission" date="2023-03" db="EMBL/GenBank/DDBJ databases">
        <title>Chromosome-scale reference genome and RAD-based genetic map of yellow starthistle (Centaurea solstitialis) reveal putative structural variation and QTLs associated with invader traits.</title>
        <authorList>
            <person name="Reatini B."/>
            <person name="Cang F.A."/>
            <person name="Jiang Q."/>
            <person name="Mckibben M.T.W."/>
            <person name="Barker M.S."/>
            <person name="Rieseberg L.H."/>
            <person name="Dlugosch K.M."/>
        </authorList>
    </citation>
    <scope>NUCLEOTIDE SEQUENCE</scope>
    <source>
        <strain evidence="2">CAN-66</strain>
        <tissue evidence="2">Leaf</tissue>
    </source>
</reference>
<sequence length="245" mass="28436">MSFRTGASKELDTHKAPEEKITASPAENLLHEDIFSRVQHLSALWILHRGKGGFTLAAKRDVHYTKCCLRQQMLIAHGRRKKKILSWAKRAKKKIFLFKVDLKAFDNLNRRKASTPVISVFFYYSHGRIGGTFFLIPTMTSKNSLLSMTISNYGQEKVDSCNRAPELLFVFLRKKLFLHNMEISLPHEEPKTTYKVRSLTIRQQRKGPNRNTHSPKNAKLKRFKTKENKTESWKKRRANGSTYEA</sequence>
<organism evidence="2 3">
    <name type="scientific">Centaurea solstitialis</name>
    <name type="common">yellow star-thistle</name>
    <dbReference type="NCBI Taxonomy" id="347529"/>
    <lineage>
        <taxon>Eukaryota</taxon>
        <taxon>Viridiplantae</taxon>
        <taxon>Streptophyta</taxon>
        <taxon>Embryophyta</taxon>
        <taxon>Tracheophyta</taxon>
        <taxon>Spermatophyta</taxon>
        <taxon>Magnoliopsida</taxon>
        <taxon>eudicotyledons</taxon>
        <taxon>Gunneridae</taxon>
        <taxon>Pentapetalae</taxon>
        <taxon>asterids</taxon>
        <taxon>campanulids</taxon>
        <taxon>Asterales</taxon>
        <taxon>Asteraceae</taxon>
        <taxon>Carduoideae</taxon>
        <taxon>Cardueae</taxon>
        <taxon>Centaureinae</taxon>
        <taxon>Centaurea</taxon>
    </lineage>
</organism>
<dbReference type="EMBL" id="JARYMX010000001">
    <property type="protein sequence ID" value="KAJ9565258.1"/>
    <property type="molecule type" value="Genomic_DNA"/>
</dbReference>
<protein>
    <submittedName>
        <fullName evidence="2">Uncharacterized protein</fullName>
    </submittedName>
</protein>
<name>A0AA38TQL4_9ASTR</name>
<evidence type="ECO:0000313" key="3">
    <source>
        <dbReference type="Proteomes" id="UP001172457"/>
    </source>
</evidence>
<proteinExistence type="predicted"/>
<keyword evidence="3" id="KW-1185">Reference proteome</keyword>
<dbReference type="AlphaFoldDB" id="A0AA38TQL4"/>